<protein>
    <recommendedName>
        <fullName evidence="1">NAD-dependent epimerase/dehydratase domain-containing protein</fullName>
    </recommendedName>
</protein>
<proteinExistence type="predicted"/>
<accession>A0A175S2G1</accession>
<dbReference type="Proteomes" id="UP000078252">
    <property type="component" value="Unassembled WGS sequence"/>
</dbReference>
<feature type="domain" description="NAD-dependent epimerase/dehydratase" evidence="1">
    <location>
        <begin position="24"/>
        <end position="77"/>
    </location>
</feature>
<reference evidence="2 3" key="1">
    <citation type="journal article" date="2016" name="Front. Microbiol.">
        <title>Genomic Resource of Rice Seed Associated Bacteria.</title>
        <authorList>
            <person name="Midha S."/>
            <person name="Bansal K."/>
            <person name="Sharma S."/>
            <person name="Kumar N."/>
            <person name="Patil P.P."/>
            <person name="Chaudhry V."/>
            <person name="Patil P.B."/>
        </authorList>
    </citation>
    <scope>NUCLEOTIDE SEQUENCE [LARGE SCALE GENOMIC DNA]</scope>
    <source>
        <strain evidence="2 3">NS184</strain>
    </source>
</reference>
<dbReference type="InterPro" id="IPR036291">
    <property type="entry name" value="NAD(P)-bd_dom_sf"/>
</dbReference>
<dbReference type="Pfam" id="PF01370">
    <property type="entry name" value="Epimerase"/>
    <property type="match status" value="1"/>
</dbReference>
<name>A0A175S2G1_9MICO</name>
<organism evidence="2 3">
    <name type="scientific">Curtobacterium luteum</name>
    <dbReference type="NCBI Taxonomy" id="33881"/>
    <lineage>
        <taxon>Bacteria</taxon>
        <taxon>Bacillati</taxon>
        <taxon>Actinomycetota</taxon>
        <taxon>Actinomycetes</taxon>
        <taxon>Micrococcales</taxon>
        <taxon>Microbacteriaceae</taxon>
        <taxon>Curtobacterium</taxon>
    </lineage>
</organism>
<evidence type="ECO:0000313" key="3">
    <source>
        <dbReference type="Proteomes" id="UP000078252"/>
    </source>
</evidence>
<dbReference type="STRING" id="33881.NS184_00975"/>
<dbReference type="Gene3D" id="3.40.50.720">
    <property type="entry name" value="NAD(P)-binding Rossmann-like Domain"/>
    <property type="match status" value="1"/>
</dbReference>
<evidence type="ECO:0000259" key="1">
    <source>
        <dbReference type="Pfam" id="PF01370"/>
    </source>
</evidence>
<comment type="caution">
    <text evidence="2">The sequence shown here is derived from an EMBL/GenBank/DDBJ whole genome shotgun (WGS) entry which is preliminary data.</text>
</comment>
<sequence length="78" mass="8109">MGGWSDRDRRRRARSYGAGPLVKVLVTGASGFLGQATAAAVRDAGNEVRTFQRRPSGVPGVADVLGTVTDPDALARAV</sequence>
<evidence type="ECO:0000313" key="2">
    <source>
        <dbReference type="EMBL" id="KTR11542.1"/>
    </source>
</evidence>
<dbReference type="SUPFAM" id="SSF51735">
    <property type="entry name" value="NAD(P)-binding Rossmann-fold domains"/>
    <property type="match status" value="1"/>
</dbReference>
<gene>
    <name evidence="2" type="ORF">NS184_00975</name>
</gene>
<dbReference type="InterPro" id="IPR001509">
    <property type="entry name" value="Epimerase_deHydtase"/>
</dbReference>
<feature type="non-terminal residue" evidence="2">
    <location>
        <position position="78"/>
    </location>
</feature>
<dbReference type="EMBL" id="LDQC01000003">
    <property type="protein sequence ID" value="KTR11542.1"/>
    <property type="molecule type" value="Genomic_DNA"/>
</dbReference>
<dbReference type="AlphaFoldDB" id="A0A175S2G1"/>